<reference evidence="2" key="1">
    <citation type="journal article" date="2022" name="bioRxiv">
        <title>Sequencing and chromosome-scale assembly of the giantPleurodeles waltlgenome.</title>
        <authorList>
            <person name="Brown T."/>
            <person name="Elewa A."/>
            <person name="Iarovenko S."/>
            <person name="Subramanian E."/>
            <person name="Araus A.J."/>
            <person name="Petzold A."/>
            <person name="Susuki M."/>
            <person name="Suzuki K.-i.T."/>
            <person name="Hayashi T."/>
            <person name="Toyoda A."/>
            <person name="Oliveira C."/>
            <person name="Osipova E."/>
            <person name="Leigh N.D."/>
            <person name="Simon A."/>
            <person name="Yun M.H."/>
        </authorList>
    </citation>
    <scope>NUCLEOTIDE SEQUENCE</scope>
    <source>
        <strain evidence="2">20211129_DDA</strain>
        <tissue evidence="2">Liver</tissue>
    </source>
</reference>
<proteinExistence type="predicted"/>
<feature type="compositionally biased region" description="Basic residues" evidence="1">
    <location>
        <begin position="148"/>
        <end position="160"/>
    </location>
</feature>
<gene>
    <name evidence="2" type="ORF">NDU88_001510</name>
</gene>
<evidence type="ECO:0000313" key="3">
    <source>
        <dbReference type="Proteomes" id="UP001066276"/>
    </source>
</evidence>
<sequence>RSLLFSHRKSLVCRDQHWAAPAVAFFSHLRYIYFFYPYHSVRPTSIYFPLFPVPPRSLFVIPGTLPPICVLRSACAATDVLSGDLFRTSLHANYPCLLEHLHTRRGNISPFETSLKEFASHGCVHERAFQSQGGCGGSSRKNEARCSRGSRKNKGRCSLR</sequence>
<feature type="non-terminal residue" evidence="2">
    <location>
        <position position="1"/>
    </location>
</feature>
<accession>A0AAV7W060</accession>
<organism evidence="2 3">
    <name type="scientific">Pleurodeles waltl</name>
    <name type="common">Iberian ribbed newt</name>
    <dbReference type="NCBI Taxonomy" id="8319"/>
    <lineage>
        <taxon>Eukaryota</taxon>
        <taxon>Metazoa</taxon>
        <taxon>Chordata</taxon>
        <taxon>Craniata</taxon>
        <taxon>Vertebrata</taxon>
        <taxon>Euteleostomi</taxon>
        <taxon>Amphibia</taxon>
        <taxon>Batrachia</taxon>
        <taxon>Caudata</taxon>
        <taxon>Salamandroidea</taxon>
        <taxon>Salamandridae</taxon>
        <taxon>Pleurodelinae</taxon>
        <taxon>Pleurodeles</taxon>
    </lineage>
</organism>
<dbReference type="EMBL" id="JANPWB010000002">
    <property type="protein sequence ID" value="KAJ1206101.1"/>
    <property type="molecule type" value="Genomic_DNA"/>
</dbReference>
<name>A0AAV7W060_PLEWA</name>
<dbReference type="Proteomes" id="UP001066276">
    <property type="component" value="Chromosome 1_2"/>
</dbReference>
<evidence type="ECO:0000256" key="1">
    <source>
        <dbReference type="SAM" id="MobiDB-lite"/>
    </source>
</evidence>
<keyword evidence="3" id="KW-1185">Reference proteome</keyword>
<feature type="region of interest" description="Disordered" evidence="1">
    <location>
        <begin position="130"/>
        <end position="160"/>
    </location>
</feature>
<protein>
    <submittedName>
        <fullName evidence="2">Uncharacterized protein</fullName>
    </submittedName>
</protein>
<evidence type="ECO:0000313" key="2">
    <source>
        <dbReference type="EMBL" id="KAJ1206101.1"/>
    </source>
</evidence>
<comment type="caution">
    <text evidence="2">The sequence shown here is derived from an EMBL/GenBank/DDBJ whole genome shotgun (WGS) entry which is preliminary data.</text>
</comment>
<dbReference type="AlphaFoldDB" id="A0AAV7W060"/>
<feature type="non-terminal residue" evidence="2">
    <location>
        <position position="160"/>
    </location>
</feature>